<dbReference type="CDD" id="cd02212">
    <property type="entry name" value="cupin_UGlyAH_C"/>
    <property type="match status" value="1"/>
</dbReference>
<name>A0A1I6E023_9RHOB</name>
<sequence>MKTAPPPGSQPVQPVAPNPVETDPTPEEHLPKVPVPPKPRYALPPGGHVPQDGDPEGTAVFTEAYAVLPAHTHRDIVTSFLPEWENTRAWILARPLSGFAETFAQYLMEVAPAGGSFRPEPDVEAQAVLFITRGTARLSLGRAQIDLVPGHFVYIPLSAVWTLWNTGDDYLNFIWIRKRYVPIKGVRPPEALVVHETEVPLTPMPDCDGKWATQRFLDPLDLAYDFHANIVTFQPGGRIPFAETHVMEHGLYVLQGTARYLLNKDWVEVGPGDFMWLRAFCPQACVATGDEPFRYLLYKDVNRHPALSL</sequence>
<dbReference type="InterPro" id="IPR013096">
    <property type="entry name" value="Cupin_2"/>
</dbReference>
<dbReference type="InterPro" id="IPR044697">
    <property type="entry name" value="UGlyAH_cupin_C"/>
</dbReference>
<dbReference type="Gene3D" id="2.60.120.10">
    <property type="entry name" value="Jelly Rolls"/>
    <property type="match status" value="2"/>
</dbReference>
<dbReference type="SUPFAM" id="SSF51182">
    <property type="entry name" value="RmlC-like cupins"/>
    <property type="match status" value="1"/>
</dbReference>
<evidence type="ECO:0000259" key="2">
    <source>
        <dbReference type="Pfam" id="PF07883"/>
    </source>
</evidence>
<dbReference type="NCBIfam" id="NF040771">
    <property type="entry name" value="AAH_UGLYAH2"/>
    <property type="match status" value="1"/>
</dbReference>
<evidence type="ECO:0000313" key="4">
    <source>
        <dbReference type="Proteomes" id="UP000199302"/>
    </source>
</evidence>
<gene>
    <name evidence="3" type="ORF">SAMN04515673_106157</name>
</gene>
<dbReference type="NCBIfam" id="NF008376">
    <property type="entry name" value="PRK11171.1-5"/>
    <property type="match status" value="1"/>
</dbReference>
<dbReference type="PANTHER" id="PTHR34571:SF1">
    <property type="entry name" value="(S)-UREIDOGLYCINE AMINOHYDROLASE"/>
    <property type="match status" value="1"/>
</dbReference>
<dbReference type="RefSeq" id="WP_092080445.1">
    <property type="nucleotide sequence ID" value="NZ_FOYI01000006.1"/>
</dbReference>
<dbReference type="InterPro" id="IPR011051">
    <property type="entry name" value="RmlC_Cupin_sf"/>
</dbReference>
<dbReference type="CDD" id="cd02211">
    <property type="entry name" value="cupin_UGlyAH_N"/>
    <property type="match status" value="1"/>
</dbReference>
<protein>
    <submittedName>
        <fullName evidence="3">(S)-ureidoglycine aminohydrolase</fullName>
    </submittedName>
</protein>
<proteinExistence type="predicted"/>
<reference evidence="3 4" key="1">
    <citation type="submission" date="2016-10" db="EMBL/GenBank/DDBJ databases">
        <authorList>
            <person name="de Groot N.N."/>
        </authorList>
    </citation>
    <scope>NUCLEOTIDE SEQUENCE [LARGE SCALE GENOMIC DNA]</scope>
    <source>
        <strain evidence="4">KMM 9023,NRIC 0796,JCM 17311,KCTC 23692</strain>
    </source>
</reference>
<dbReference type="NCBIfam" id="TIGR03214">
    <property type="entry name" value="ura-cupin"/>
    <property type="match status" value="1"/>
</dbReference>
<dbReference type="PANTHER" id="PTHR34571">
    <property type="entry name" value="(S)-UREIDOGLYCINE AMINOHYDROLASE"/>
    <property type="match status" value="1"/>
</dbReference>
<dbReference type="STRING" id="871652.SAMN04515673_106157"/>
<feature type="domain" description="Cupin type-2" evidence="2">
    <location>
        <begin position="230"/>
        <end position="296"/>
    </location>
</feature>
<keyword evidence="3" id="KW-0378">Hydrolase</keyword>
<dbReference type="InterPro" id="IPR014710">
    <property type="entry name" value="RmlC-like_jellyroll"/>
</dbReference>
<keyword evidence="4" id="KW-1185">Reference proteome</keyword>
<dbReference type="Proteomes" id="UP000199302">
    <property type="component" value="Unassembled WGS sequence"/>
</dbReference>
<feature type="region of interest" description="Disordered" evidence="1">
    <location>
        <begin position="1"/>
        <end position="57"/>
    </location>
</feature>
<feature type="compositionally biased region" description="Pro residues" evidence="1">
    <location>
        <begin position="1"/>
        <end position="17"/>
    </location>
</feature>
<dbReference type="InterPro" id="IPR044704">
    <property type="entry name" value="UGlyAH_cupin_N"/>
</dbReference>
<evidence type="ECO:0000313" key="3">
    <source>
        <dbReference type="EMBL" id="SFR11090.1"/>
    </source>
</evidence>
<dbReference type="AlphaFoldDB" id="A0A1I6E023"/>
<dbReference type="EMBL" id="FOYI01000006">
    <property type="protein sequence ID" value="SFR11090.1"/>
    <property type="molecule type" value="Genomic_DNA"/>
</dbReference>
<organism evidence="3 4">
    <name type="scientific">Poseidonocella sedimentorum</name>
    <dbReference type="NCBI Taxonomy" id="871652"/>
    <lineage>
        <taxon>Bacteria</taxon>
        <taxon>Pseudomonadati</taxon>
        <taxon>Pseudomonadota</taxon>
        <taxon>Alphaproteobacteria</taxon>
        <taxon>Rhodobacterales</taxon>
        <taxon>Roseobacteraceae</taxon>
        <taxon>Poseidonocella</taxon>
    </lineage>
</organism>
<dbReference type="Pfam" id="PF07883">
    <property type="entry name" value="Cupin_2"/>
    <property type="match status" value="1"/>
</dbReference>
<dbReference type="OrthoDB" id="9814939at2"/>
<dbReference type="GO" id="GO:0071522">
    <property type="term" value="F:ureidoglycine aminohydrolase activity"/>
    <property type="evidence" value="ECO:0007669"/>
    <property type="project" value="InterPro"/>
</dbReference>
<dbReference type="InterPro" id="IPR017627">
    <property type="entry name" value="UGHY"/>
</dbReference>
<accession>A0A1I6E023</accession>
<evidence type="ECO:0000256" key="1">
    <source>
        <dbReference type="SAM" id="MobiDB-lite"/>
    </source>
</evidence>